<evidence type="ECO:0000256" key="1">
    <source>
        <dbReference type="SAM" id="SignalP"/>
    </source>
</evidence>
<dbReference type="EMBL" id="BAAAEU010000043">
    <property type="protein sequence ID" value="GAA0725428.1"/>
    <property type="molecule type" value="Genomic_DNA"/>
</dbReference>
<dbReference type="Proteomes" id="UP001501523">
    <property type="component" value="Unassembled WGS sequence"/>
</dbReference>
<accession>A0ABN1J1P6</accession>
<dbReference type="InterPro" id="IPR008969">
    <property type="entry name" value="CarboxyPept-like_regulatory"/>
</dbReference>
<comment type="caution">
    <text evidence="2">The sequence shown here is derived from an EMBL/GenBank/DDBJ whole genome shotgun (WGS) entry which is preliminary data.</text>
</comment>
<keyword evidence="3" id="KW-1185">Reference proteome</keyword>
<reference evidence="2 3" key="1">
    <citation type="journal article" date="2019" name="Int. J. Syst. Evol. Microbiol.">
        <title>The Global Catalogue of Microorganisms (GCM) 10K type strain sequencing project: providing services to taxonomists for standard genome sequencing and annotation.</title>
        <authorList>
            <consortium name="The Broad Institute Genomics Platform"/>
            <consortium name="The Broad Institute Genome Sequencing Center for Infectious Disease"/>
            <person name="Wu L."/>
            <person name="Ma J."/>
        </authorList>
    </citation>
    <scope>NUCLEOTIDE SEQUENCE [LARGE SCALE GENOMIC DNA]</scope>
    <source>
        <strain evidence="2 3">JCM 15421</strain>
    </source>
</reference>
<gene>
    <name evidence="2" type="ORF">GCM10009105_38450</name>
</gene>
<evidence type="ECO:0000313" key="3">
    <source>
        <dbReference type="Proteomes" id="UP001501523"/>
    </source>
</evidence>
<name>A0ABN1J1P6_9GAMM</name>
<organism evidence="2 3">
    <name type="scientific">Dokdonella soli</name>
    <dbReference type="NCBI Taxonomy" id="529810"/>
    <lineage>
        <taxon>Bacteria</taxon>
        <taxon>Pseudomonadati</taxon>
        <taxon>Pseudomonadota</taxon>
        <taxon>Gammaproteobacteria</taxon>
        <taxon>Lysobacterales</taxon>
        <taxon>Rhodanobacteraceae</taxon>
        <taxon>Dokdonella</taxon>
    </lineage>
</organism>
<feature type="chain" id="PRO_5046569602" description="DUF4476 domain-containing protein" evidence="1">
    <location>
        <begin position="25"/>
        <end position="268"/>
    </location>
</feature>
<evidence type="ECO:0000313" key="2">
    <source>
        <dbReference type="EMBL" id="GAA0725428.1"/>
    </source>
</evidence>
<feature type="signal peptide" evidence="1">
    <location>
        <begin position="1"/>
        <end position="24"/>
    </location>
</feature>
<keyword evidence="1" id="KW-0732">Signal</keyword>
<protein>
    <recommendedName>
        <fullName evidence="4">DUF4476 domain-containing protein</fullName>
    </recommendedName>
</protein>
<evidence type="ECO:0008006" key="4">
    <source>
        <dbReference type="Google" id="ProtNLM"/>
    </source>
</evidence>
<proteinExistence type="predicted"/>
<dbReference type="SUPFAM" id="SSF49464">
    <property type="entry name" value="Carboxypeptidase regulatory domain-like"/>
    <property type="match status" value="1"/>
</dbReference>
<dbReference type="Gene3D" id="2.60.40.1120">
    <property type="entry name" value="Carboxypeptidase-like, regulatory domain"/>
    <property type="match status" value="1"/>
</dbReference>
<dbReference type="RefSeq" id="WP_343794283.1">
    <property type="nucleotide sequence ID" value="NZ_BAAAEU010000043.1"/>
</dbReference>
<sequence length="268" mass="29785">MSAMKIRGLWWKLMLGVAVTGAIAAVSATATSIESGLQDAKTGTVLDSATKQPIQGAYVVVRWYRYHVDRWFFGHGGRGGAECIYRMVAKTDADGRYTFLSTDGKFDIRRELSLQFDNRYFWDLGTYAPGYFWGWPQNMYQSGGKHPAAHGIGSQALDPIELTRRPLGSGEFSFNEFECPGADSNAVPFIDQIYKEGYSLACEHGGVVLPRQVAELREHAVGVMRPLPGDLSTQLDDIRKHYRFNDPPSAEDDAHICAILKQANEVLL</sequence>